<evidence type="ECO:0000313" key="9">
    <source>
        <dbReference type="EMBL" id="NQX48490.1"/>
    </source>
</evidence>
<comment type="caution">
    <text evidence="9">The sequence shown here is derived from an EMBL/GenBank/DDBJ whole genome shotgun (WGS) entry which is preliminary data.</text>
</comment>
<proteinExistence type="predicted"/>
<keyword evidence="4" id="KW-0732">Signal</keyword>
<dbReference type="Proteomes" id="UP000711047">
    <property type="component" value="Unassembled WGS sequence"/>
</dbReference>
<gene>
    <name evidence="9" type="ORF">HQN87_24475</name>
</gene>
<dbReference type="RefSeq" id="WP_173138655.1">
    <property type="nucleotide sequence ID" value="NZ_JABMKX010000015.1"/>
</dbReference>
<dbReference type="PRINTS" id="PR00479">
    <property type="entry name" value="PRPHPHLPASEC"/>
</dbReference>
<reference evidence="9 10" key="1">
    <citation type="submission" date="2020-05" db="EMBL/GenBank/DDBJ databases">
        <title>Paenibacillus glebae, sp. nov., Paenibacillus humi sp. nov., Paenibacillus pedi sp. nov., Paenibacillus terrestris sp. nov. and Paenibacillus terricola sp. nov., isolated from a forest top soil sample.</title>
        <authorList>
            <person name="Qi S."/>
            <person name="Carlier A."/>
            <person name="Cnockaert M."/>
            <person name="Vandamme P."/>
        </authorList>
    </citation>
    <scope>NUCLEOTIDE SEQUENCE [LARGE SCALE GENOMIC DNA]</scope>
    <source>
        <strain evidence="9 10">LMG 29502</strain>
    </source>
</reference>
<dbReference type="SMART" id="SM00770">
    <property type="entry name" value="Zn_dep_PLPC"/>
    <property type="match status" value="1"/>
</dbReference>
<dbReference type="InterPro" id="IPR008947">
    <property type="entry name" value="PLipase_C/P1_nuclease_dom_sf"/>
</dbReference>
<organism evidence="9 10">
    <name type="scientific">Paenibacillus tritici</name>
    <dbReference type="NCBI Taxonomy" id="1873425"/>
    <lineage>
        <taxon>Bacteria</taxon>
        <taxon>Bacillati</taxon>
        <taxon>Bacillota</taxon>
        <taxon>Bacilli</taxon>
        <taxon>Bacillales</taxon>
        <taxon>Paenibacillaceae</taxon>
        <taxon>Paenibacillus</taxon>
    </lineage>
</organism>
<name>A0ABX2DVQ6_9BACL</name>
<evidence type="ECO:0000256" key="3">
    <source>
        <dbReference type="ARBA" id="ARBA00022723"/>
    </source>
</evidence>
<dbReference type="InterPro" id="IPR029002">
    <property type="entry name" value="PLPC/GPLD1"/>
</dbReference>
<dbReference type="EC" id="3.1.4.3" evidence="1"/>
<evidence type="ECO:0000256" key="1">
    <source>
        <dbReference type="ARBA" id="ARBA00012018"/>
    </source>
</evidence>
<evidence type="ECO:0000256" key="6">
    <source>
        <dbReference type="ARBA" id="ARBA00022833"/>
    </source>
</evidence>
<dbReference type="EMBL" id="JABMKX010000015">
    <property type="protein sequence ID" value="NQX48490.1"/>
    <property type="molecule type" value="Genomic_DNA"/>
</dbReference>
<keyword evidence="5" id="KW-0378">Hydrolase</keyword>
<feature type="domain" description="Zn-dependent PLC" evidence="8">
    <location>
        <begin position="72"/>
        <end position="290"/>
    </location>
</feature>
<dbReference type="Pfam" id="PF00882">
    <property type="entry name" value="Zn_dep_PLPC"/>
    <property type="match status" value="1"/>
</dbReference>
<evidence type="ECO:0000256" key="5">
    <source>
        <dbReference type="ARBA" id="ARBA00022801"/>
    </source>
</evidence>
<dbReference type="Gene3D" id="1.10.575.10">
    <property type="entry name" value="P1 Nuclease"/>
    <property type="match status" value="1"/>
</dbReference>
<evidence type="ECO:0000256" key="4">
    <source>
        <dbReference type="ARBA" id="ARBA00022729"/>
    </source>
</evidence>
<evidence type="ECO:0000313" key="10">
    <source>
        <dbReference type="Proteomes" id="UP000711047"/>
    </source>
</evidence>
<evidence type="ECO:0000256" key="7">
    <source>
        <dbReference type="ARBA" id="ARBA00031285"/>
    </source>
</evidence>
<keyword evidence="10" id="KW-1185">Reference proteome</keyword>
<dbReference type="PROSITE" id="PS51346">
    <property type="entry name" value="PROKAR_ZN_DEPEND_PLPC_2"/>
    <property type="match status" value="1"/>
</dbReference>
<dbReference type="InterPro" id="IPR001531">
    <property type="entry name" value="Zn_PLipaseC"/>
</dbReference>
<keyword evidence="3" id="KW-0479">Metal-binding</keyword>
<keyword evidence="6" id="KW-0862">Zinc</keyword>
<evidence type="ECO:0000256" key="2">
    <source>
        <dbReference type="ARBA" id="ARBA00018391"/>
    </source>
</evidence>
<sequence length="290" mass="32337">MNVSKQITRIVILIAALLVFSVNNSPVMKAEDLSNYTLDLPGVVEEIASGADILITEDPSAANITEKDSDNMHLNFVSGGSNHTHQYIIASAISILNHDKGNSVLNTYGTSLLYYTDWPDDHETDTGTFARHFYDPDTGKNWLGQSSPTAKTRAVQYYNNAVEEYRMGNIEEAFIHLGKGTHFVSDINVPHHASNLTALNSNHVEFEKYIDKNRLNYKVAGNTLAEKTYLEAVNTEVADLIQNTAVYAKSLANSAQQSSYYNEVGNKIVPRAITNNVQYIYKFCKEVRIF</sequence>
<accession>A0ABX2DVQ6</accession>
<dbReference type="CDD" id="cd11009">
    <property type="entry name" value="Zn_dep_PLPC"/>
    <property type="match status" value="1"/>
</dbReference>
<dbReference type="SUPFAM" id="SSF48537">
    <property type="entry name" value="Phospholipase C/P1 nuclease"/>
    <property type="match status" value="1"/>
</dbReference>
<evidence type="ECO:0000259" key="8">
    <source>
        <dbReference type="PROSITE" id="PS51346"/>
    </source>
</evidence>
<protein>
    <recommendedName>
        <fullName evidence="2">Phospholipase C</fullName>
        <ecNumber evidence="1">3.1.4.3</ecNumber>
    </recommendedName>
    <alternativeName>
        <fullName evidence="7">Phosphatidylcholine cholinephosphohydrolase</fullName>
    </alternativeName>
</protein>